<feature type="compositionally biased region" description="Basic and acidic residues" evidence="1">
    <location>
        <begin position="324"/>
        <end position="347"/>
    </location>
</feature>
<evidence type="ECO:0000313" key="3">
    <source>
        <dbReference type="WBParaSite" id="maker-unitig_20541-snap-gene-0.2-mRNA-1"/>
    </source>
</evidence>
<dbReference type="Proteomes" id="UP000095280">
    <property type="component" value="Unplaced"/>
</dbReference>
<feature type="region of interest" description="Disordered" evidence="1">
    <location>
        <begin position="1216"/>
        <end position="1239"/>
    </location>
</feature>
<feature type="compositionally biased region" description="Pro residues" evidence="1">
    <location>
        <begin position="233"/>
        <end position="251"/>
    </location>
</feature>
<organism evidence="2 3">
    <name type="scientific">Macrostomum lignano</name>
    <dbReference type="NCBI Taxonomy" id="282301"/>
    <lineage>
        <taxon>Eukaryota</taxon>
        <taxon>Metazoa</taxon>
        <taxon>Spiralia</taxon>
        <taxon>Lophotrochozoa</taxon>
        <taxon>Platyhelminthes</taxon>
        <taxon>Rhabditophora</taxon>
        <taxon>Macrostomorpha</taxon>
        <taxon>Macrostomida</taxon>
        <taxon>Macrostomidae</taxon>
        <taxon>Macrostomum</taxon>
    </lineage>
</organism>
<accession>A0A1I8F5E3</accession>
<feature type="compositionally biased region" description="Low complexity" evidence="1">
    <location>
        <begin position="1098"/>
        <end position="1108"/>
    </location>
</feature>
<feature type="region of interest" description="Disordered" evidence="1">
    <location>
        <begin position="1259"/>
        <end position="1383"/>
    </location>
</feature>
<feature type="region of interest" description="Disordered" evidence="1">
    <location>
        <begin position="457"/>
        <end position="505"/>
    </location>
</feature>
<dbReference type="WBParaSite" id="maker-unitig_20541-snap-gene-0.2-mRNA-1">
    <property type="protein sequence ID" value="maker-unitig_20541-snap-gene-0.2-mRNA-1"/>
    <property type="gene ID" value="maker-unitig_20541-snap-gene-0.2"/>
</dbReference>
<keyword evidence="2" id="KW-1185">Reference proteome</keyword>
<feature type="region of interest" description="Disordered" evidence="1">
    <location>
        <begin position="1073"/>
        <end position="1159"/>
    </location>
</feature>
<feature type="compositionally biased region" description="Pro residues" evidence="1">
    <location>
        <begin position="214"/>
        <end position="223"/>
    </location>
</feature>
<feature type="compositionally biased region" description="Low complexity" evidence="1">
    <location>
        <begin position="1268"/>
        <end position="1291"/>
    </location>
</feature>
<reference evidence="3" key="1">
    <citation type="submission" date="2016-11" db="UniProtKB">
        <authorList>
            <consortium name="WormBaseParasite"/>
        </authorList>
    </citation>
    <scope>IDENTIFICATION</scope>
</reference>
<feature type="region of interest" description="Disordered" evidence="1">
    <location>
        <begin position="300"/>
        <end position="356"/>
    </location>
</feature>
<protein>
    <submittedName>
        <fullName evidence="3">Protein kinase domain-containing protein</fullName>
    </submittedName>
</protein>
<sequence length="1534" mass="162459">DRCPAGVLGGGGRCSTRPLIGTAWSDRLSRNNRCEGAKFYHCAMRPRPGAQRTTPLATEHRVLSPLLHGATACKKYDRYVFAACALFLAGKVARDAQTVPRSGRTGSRFLARYCTCTNRINPCATTVSASTSLSAAAAAAAQAVARCLTSLCRCRTLCSLAAGTSTRPSLNAAPLAPRHSAATAGAISPPPLMGIRVINSRQQGMSTIPTSLLLPPPPPPRSRPPSHLGGGFVPPPPPAYPAPPRASPRPGPDAGRTISANQHQLVNQSQRIDAHAYWPSVQANHHLPLLPPMSMRCQCPPRWPDASGPDAAARHQPQQTSHVKKQDPNRASPPRDRSQQAPQDRRTAASSCARSASFELGRPPALTRIALAWHGQRVQYGFEFERRSQASRPCAWNGTILAAIARSRPAKTRIIEPVNASTMTGAGHSKDSGDECHRAHRCQTAVARSVVRVALPAAAGPRKKEKEVPRPPRSAAGSRVGRCRKAEGVRPPTLAKSGGRPDAPLSFTEIERASKKTMKNTWSVQKKGRGGPQALLEQFARRSVCTGAASPPGLASAAAPTATSWRARRRTFYSEEDPLPRGQVVVPGWSSAALVATDLLHGRGPLRQIRRTASSTPPACRRRESAAAPLFAADIVCFNRLGGIDIAGRRCRAACCPSCPVLACPTSPSVATPFCLRRLRLAFSDVSCRIAPSSRSPTSLPWGACRVPGCAVPRAPRRTWRPASTWTAIGADSVLLGPARWTCLPGAADSSGSSRHRWRPLLRQAGASRWSLGSQQTLPRCVRTVVSLPATRLLLPNGRERCLNAGLAISTLQTSVAVFHIEDLWRKDIAAVETAHDCGQANGHLVSSVSGTEFPVAHCTPPTVGQAGSPNLMTTLAWVLAHAPCWPSVLLLLAWLLVCSPCAGRDFCGRPGVYASGGYYYDDFGAIDLLCSTRRPAAGAASLGPRRRCPYDDDGVGGGDGTGGALAEAIWCACCQPPPGRPANDEAGGRRQPQPRCLASDPLSRVAADGGEPPTASASALLAPLLLSKRANPASRSLSGAQSRRDGRARCSRLDALFGGGGLCDGDTLSTSTRPCRQPAGPGCLHLPGRAPRRRSSRSSSSSSSSPSVAAPLESDGLFSDGTSVTLPDSGKHQHQQPAPASNRASVRAPPLANRPTVRTALRRCRGRRYLLISALLLLRHQAAARQLNHLTEGADGGSAAVAIRLRQLRHQRGSDRLPDGLRAAPQHRPGRTRRRWTPYERRRCGLALTPTDALARRESANARRLQGPPSAAGATSAVASSPSAAVTPTGFTAARSPGSWRHSASPPSCQRELQRRLLTRSNTGRLPPRFDGPGTDEVSQAPGAAGPIKIDADEDFRGHFRQQRRQSTARVSRRRGCLSTRSGHENRAHHLACCTAPPGAGLGDAPPPTCCGRAGPGASDWSAGSGRLVQKKLRCKRCATRSPQAPALAKVNPSSTGFGPTPSAATAVFNTYFFGHSSSTGCSTIRQAGHAWAILGQSARAGRARAGRSGRGARGWLTSTRLGRTTCTCCCFF</sequence>
<feature type="compositionally biased region" description="Polar residues" evidence="1">
    <location>
        <begin position="1136"/>
        <end position="1145"/>
    </location>
</feature>
<proteinExistence type="predicted"/>
<evidence type="ECO:0000313" key="2">
    <source>
        <dbReference type="Proteomes" id="UP000095280"/>
    </source>
</evidence>
<feature type="region of interest" description="Disordered" evidence="1">
    <location>
        <begin position="207"/>
        <end position="257"/>
    </location>
</feature>
<evidence type="ECO:0000256" key="1">
    <source>
        <dbReference type="SAM" id="MobiDB-lite"/>
    </source>
</evidence>
<name>A0A1I8F5E3_9PLAT</name>